<evidence type="ECO:0000313" key="1">
    <source>
        <dbReference type="EMBL" id="GBP18023.1"/>
    </source>
</evidence>
<comment type="caution">
    <text evidence="1">The sequence shown here is derived from an EMBL/GenBank/DDBJ whole genome shotgun (WGS) entry which is preliminary data.</text>
</comment>
<gene>
    <name evidence="1" type="ORF">EVAR_16969_1</name>
</gene>
<reference evidence="1 2" key="1">
    <citation type="journal article" date="2019" name="Commun. Biol.">
        <title>The bagworm genome reveals a unique fibroin gene that provides high tensile strength.</title>
        <authorList>
            <person name="Kono N."/>
            <person name="Nakamura H."/>
            <person name="Ohtoshi R."/>
            <person name="Tomita M."/>
            <person name="Numata K."/>
            <person name="Arakawa K."/>
        </authorList>
    </citation>
    <scope>NUCLEOTIDE SEQUENCE [LARGE SCALE GENOMIC DNA]</scope>
</reference>
<accession>A0A4C1TVF0</accession>
<keyword evidence="2" id="KW-1185">Reference proteome</keyword>
<protein>
    <submittedName>
        <fullName evidence="1">Uncharacterized protein</fullName>
    </submittedName>
</protein>
<proteinExistence type="predicted"/>
<sequence length="141" mass="15713">MKSVSDNCTSACPRPLAAVVQIKQGVNNGTAMMWSTWLQYVNRPARLVAGSASGNHTLRQYRRELTPFSIRYTIPTKEAGDAPVTPPESRVPMGGDDYYKMIEQFTCRLYAAAVSLLLGRIGRWSGREIHSLEKRALLLAR</sequence>
<evidence type="ECO:0000313" key="2">
    <source>
        <dbReference type="Proteomes" id="UP000299102"/>
    </source>
</evidence>
<name>A0A4C1TVF0_EUMVA</name>
<organism evidence="1 2">
    <name type="scientific">Eumeta variegata</name>
    <name type="common">Bagworm moth</name>
    <name type="synonym">Eumeta japonica</name>
    <dbReference type="NCBI Taxonomy" id="151549"/>
    <lineage>
        <taxon>Eukaryota</taxon>
        <taxon>Metazoa</taxon>
        <taxon>Ecdysozoa</taxon>
        <taxon>Arthropoda</taxon>
        <taxon>Hexapoda</taxon>
        <taxon>Insecta</taxon>
        <taxon>Pterygota</taxon>
        <taxon>Neoptera</taxon>
        <taxon>Endopterygota</taxon>
        <taxon>Lepidoptera</taxon>
        <taxon>Glossata</taxon>
        <taxon>Ditrysia</taxon>
        <taxon>Tineoidea</taxon>
        <taxon>Psychidae</taxon>
        <taxon>Oiketicinae</taxon>
        <taxon>Eumeta</taxon>
    </lineage>
</organism>
<dbReference type="EMBL" id="BGZK01000092">
    <property type="protein sequence ID" value="GBP18023.1"/>
    <property type="molecule type" value="Genomic_DNA"/>
</dbReference>
<dbReference type="AlphaFoldDB" id="A0A4C1TVF0"/>
<dbReference type="Proteomes" id="UP000299102">
    <property type="component" value="Unassembled WGS sequence"/>
</dbReference>